<dbReference type="EMBL" id="JARAOO010000006">
    <property type="protein sequence ID" value="KAJ7964986.1"/>
    <property type="molecule type" value="Genomic_DNA"/>
</dbReference>
<evidence type="ECO:0000313" key="2">
    <source>
        <dbReference type="Proteomes" id="UP001163823"/>
    </source>
</evidence>
<reference evidence="1" key="1">
    <citation type="journal article" date="2023" name="Science">
        <title>Elucidation of the pathway for biosynthesis of saponin adjuvants from the soapbark tree.</title>
        <authorList>
            <person name="Reed J."/>
            <person name="Orme A."/>
            <person name="El-Demerdash A."/>
            <person name="Owen C."/>
            <person name="Martin L.B.B."/>
            <person name="Misra R.C."/>
            <person name="Kikuchi S."/>
            <person name="Rejzek M."/>
            <person name="Martin A.C."/>
            <person name="Harkess A."/>
            <person name="Leebens-Mack J."/>
            <person name="Louveau T."/>
            <person name="Stephenson M.J."/>
            <person name="Osbourn A."/>
        </authorList>
    </citation>
    <scope>NUCLEOTIDE SEQUENCE</scope>
    <source>
        <strain evidence="1">S10</strain>
    </source>
</reference>
<name>A0AAD7LV98_QUISA</name>
<evidence type="ECO:0000313" key="1">
    <source>
        <dbReference type="EMBL" id="KAJ7964986.1"/>
    </source>
</evidence>
<accession>A0AAD7LV98</accession>
<proteinExistence type="predicted"/>
<dbReference type="KEGG" id="qsa:O6P43_014711"/>
<gene>
    <name evidence="1" type="ORF">O6P43_014711</name>
</gene>
<sequence>MKYEVQESVGISNSSATSVPIDQYVNVSPSGMFYGLSNAPDAVIPSKIDAIASSGVITDNVALKTSSALHAGLRKSPVSRPARHLGPPPGFSFPVNQVNESSGSDLMNGNLLLDDYSWLDGYKLPSSTKGLGPGGPITYSHINSQHISNSNGLIGTGSFPFPGKQVPPLPFQVREAEWSARLPNI</sequence>
<organism evidence="1 2">
    <name type="scientific">Quillaja saponaria</name>
    <name type="common">Soap bark tree</name>
    <dbReference type="NCBI Taxonomy" id="32244"/>
    <lineage>
        <taxon>Eukaryota</taxon>
        <taxon>Viridiplantae</taxon>
        <taxon>Streptophyta</taxon>
        <taxon>Embryophyta</taxon>
        <taxon>Tracheophyta</taxon>
        <taxon>Spermatophyta</taxon>
        <taxon>Magnoliopsida</taxon>
        <taxon>eudicotyledons</taxon>
        <taxon>Gunneridae</taxon>
        <taxon>Pentapetalae</taxon>
        <taxon>rosids</taxon>
        <taxon>fabids</taxon>
        <taxon>Fabales</taxon>
        <taxon>Quillajaceae</taxon>
        <taxon>Quillaja</taxon>
    </lineage>
</organism>
<protein>
    <submittedName>
        <fullName evidence="1">Protein SMG7</fullName>
    </submittedName>
</protein>
<dbReference type="Proteomes" id="UP001163823">
    <property type="component" value="Chromosome 6"/>
</dbReference>
<dbReference type="AlphaFoldDB" id="A0AAD7LV98"/>
<keyword evidence="2" id="KW-1185">Reference proteome</keyword>
<comment type="caution">
    <text evidence="1">The sequence shown here is derived from an EMBL/GenBank/DDBJ whole genome shotgun (WGS) entry which is preliminary data.</text>
</comment>